<evidence type="ECO:0000313" key="5">
    <source>
        <dbReference type="Proteomes" id="UP000027946"/>
    </source>
</evidence>
<reference evidence="4 5" key="1">
    <citation type="submission" date="2014-03" db="EMBL/GenBank/DDBJ databases">
        <title>Genome sequence of Clostridium litorale W6, DSM 5388.</title>
        <authorList>
            <person name="Poehlein A."/>
            <person name="Jagirdar A."/>
            <person name="Khonsari B."/>
            <person name="Chibani C.M."/>
            <person name="Gutierrez Gutierrez D.A."/>
            <person name="Davydova E."/>
            <person name="Alghaithi H.S."/>
            <person name="Nair K.P."/>
            <person name="Dhamotharan K."/>
            <person name="Chandran L."/>
            <person name="G W."/>
            <person name="Daniel R."/>
        </authorList>
    </citation>
    <scope>NUCLEOTIDE SEQUENCE [LARGE SCALE GENOMIC DNA]</scope>
    <source>
        <strain evidence="4 5">W6</strain>
    </source>
</reference>
<dbReference type="InterPro" id="IPR003421">
    <property type="entry name" value="Opine_DH"/>
</dbReference>
<dbReference type="EC" id="1.5.1.28" evidence="4"/>
<dbReference type="AlphaFoldDB" id="A0A069RHE2"/>
<feature type="domain" description="Glycerol-3-phosphate dehydrogenase NAD-dependent N-terminal" evidence="2">
    <location>
        <begin position="3"/>
        <end position="106"/>
    </location>
</feature>
<dbReference type="GO" id="GO:0016616">
    <property type="term" value="F:oxidoreductase activity, acting on the CH-OH group of donors, NAD or NADP as acceptor"/>
    <property type="evidence" value="ECO:0007669"/>
    <property type="project" value="InterPro"/>
</dbReference>
<evidence type="ECO:0000313" key="4">
    <source>
        <dbReference type="EMBL" id="KDR96193.1"/>
    </source>
</evidence>
<proteinExistence type="predicted"/>
<comment type="caution">
    <text evidence="4">The sequence shown here is derived from an EMBL/GenBank/DDBJ whole genome shotgun (WGS) entry which is preliminary data.</text>
</comment>
<dbReference type="Proteomes" id="UP000027946">
    <property type="component" value="Unassembled WGS sequence"/>
</dbReference>
<dbReference type="PANTHER" id="PTHR38015:SF1">
    <property type="entry name" value="OPINE DEHYDROGENASE DOMAIN-CONTAINING PROTEIN"/>
    <property type="match status" value="1"/>
</dbReference>
<dbReference type="InterPro" id="IPR036291">
    <property type="entry name" value="NAD(P)-bd_dom_sf"/>
</dbReference>
<dbReference type="GO" id="GO:0051287">
    <property type="term" value="F:NAD binding"/>
    <property type="evidence" value="ECO:0007669"/>
    <property type="project" value="InterPro"/>
</dbReference>
<dbReference type="InterPro" id="IPR011128">
    <property type="entry name" value="G3P_DH_NAD-dep_N"/>
</dbReference>
<dbReference type="InterPro" id="IPR013328">
    <property type="entry name" value="6PGD_dom2"/>
</dbReference>
<dbReference type="Pfam" id="PF01210">
    <property type="entry name" value="NAD_Gly3P_dh_N"/>
    <property type="match status" value="1"/>
</dbReference>
<accession>A0A069RHE2</accession>
<dbReference type="PANTHER" id="PTHR38015">
    <property type="entry name" value="BLR6086 PROTEIN"/>
    <property type="match status" value="1"/>
</dbReference>
<name>A0A069RHE2_PEPLI</name>
<dbReference type="EMBL" id="JJMM01000004">
    <property type="protein sequence ID" value="KDR96193.1"/>
    <property type="molecule type" value="Genomic_DNA"/>
</dbReference>
<dbReference type="GO" id="GO:0047129">
    <property type="term" value="F:opine dehydrogenase activity"/>
    <property type="evidence" value="ECO:0007669"/>
    <property type="project" value="UniProtKB-EC"/>
</dbReference>
<dbReference type="Pfam" id="PF02317">
    <property type="entry name" value="Octopine_DH"/>
    <property type="match status" value="1"/>
</dbReference>
<organism evidence="4 5">
    <name type="scientific">Peptoclostridium litorale DSM 5388</name>
    <dbReference type="NCBI Taxonomy" id="1121324"/>
    <lineage>
        <taxon>Bacteria</taxon>
        <taxon>Bacillati</taxon>
        <taxon>Bacillota</taxon>
        <taxon>Clostridia</taxon>
        <taxon>Peptostreptococcales</taxon>
        <taxon>Peptoclostridiaceae</taxon>
        <taxon>Peptoclostridium</taxon>
    </lineage>
</organism>
<dbReference type="RefSeq" id="WP_038261844.1">
    <property type="nucleotide sequence ID" value="NZ_FSRH01000009.1"/>
</dbReference>
<dbReference type="Gene3D" id="3.40.50.720">
    <property type="entry name" value="NAD(P)-binding Rossmann-like Domain"/>
    <property type="match status" value="1"/>
</dbReference>
<dbReference type="InterPro" id="IPR051729">
    <property type="entry name" value="Opine/Lysopine_DH"/>
</dbReference>
<dbReference type="SUPFAM" id="SSF48179">
    <property type="entry name" value="6-phosphogluconate dehydrogenase C-terminal domain-like"/>
    <property type="match status" value="1"/>
</dbReference>
<dbReference type="Gene3D" id="1.10.1040.10">
    <property type="entry name" value="N-(1-d-carboxylethyl)-l-norvaline Dehydrogenase, domain 2"/>
    <property type="match status" value="1"/>
</dbReference>
<dbReference type="SUPFAM" id="SSF51735">
    <property type="entry name" value="NAD(P)-binding Rossmann-fold domains"/>
    <property type="match status" value="1"/>
</dbReference>
<gene>
    <name evidence="4" type="primary">odh</name>
    <name evidence="4" type="ORF">CLIT_4c00300</name>
</gene>
<dbReference type="eggNOG" id="COG0240">
    <property type="taxonomic scope" value="Bacteria"/>
</dbReference>
<evidence type="ECO:0000256" key="1">
    <source>
        <dbReference type="ARBA" id="ARBA00023002"/>
    </source>
</evidence>
<dbReference type="GO" id="GO:0046168">
    <property type="term" value="P:glycerol-3-phosphate catabolic process"/>
    <property type="evidence" value="ECO:0007669"/>
    <property type="project" value="InterPro"/>
</dbReference>
<sequence>MKKIAILGGGSGAFAAAADLTLAGHRVTLCADERHRHRIEEVIENKTIKLTGVGRTGEALIYDVTTDLEKAFADVDIIMPVIPAYTQAEVARTMAPYIKKGHNIILAPGSTGGALLTAKILHDMGRLDGVKIAEMHTLPYAARKTSPSSANILLECTKLYFAAFPAKYNEEMYELVKDVYPSCELVNDVLETSLNNGNPVSHPAPVVLNAGKIEYFKGEHYHYREGITPSVARVNERVDRERQEICRVLGYKVIDIKDRLYAMGYAPKRETLYECYRDSKAFDPLKGPKDLNDRYLTEDTPYSMVLLSSIARQVGVSTPVMDSVVTLASALKDEDYWENGRRVEHIGIDGMDIDQIKSFLYNGYEA</sequence>
<keyword evidence="1 4" id="KW-0560">Oxidoreductase</keyword>
<dbReference type="OrthoDB" id="1073746at2"/>
<feature type="domain" description="Opine dehydrogenase" evidence="3">
    <location>
        <begin position="186"/>
        <end position="331"/>
    </location>
</feature>
<dbReference type="InterPro" id="IPR008927">
    <property type="entry name" value="6-PGluconate_DH-like_C_sf"/>
</dbReference>
<evidence type="ECO:0000259" key="3">
    <source>
        <dbReference type="Pfam" id="PF02317"/>
    </source>
</evidence>
<protein>
    <submittedName>
        <fullName evidence="4">Opine dehydrogenase Odh</fullName>
        <ecNumber evidence="4">1.5.1.28</ecNumber>
    </submittedName>
</protein>
<evidence type="ECO:0000259" key="2">
    <source>
        <dbReference type="Pfam" id="PF01210"/>
    </source>
</evidence>
<dbReference type="STRING" id="1121324.CLIT_4c00300"/>
<keyword evidence="5" id="KW-1185">Reference proteome</keyword>